<sequence>MNDVIRAWKDEDYRAQIGADLSTHPAGTIDLAAASISPVQTTPTATDCPTHTPSCEWVPSNCSICSATTCYEAVDAIVWDEPVLAVA</sequence>
<keyword evidence="2" id="KW-1185">Reference proteome</keyword>
<dbReference type="NCBIfam" id="TIGR03898">
    <property type="entry name" value="lanti_MRSA_kill"/>
    <property type="match status" value="1"/>
</dbReference>
<evidence type="ECO:0008006" key="3">
    <source>
        <dbReference type="Google" id="ProtNLM"/>
    </source>
</evidence>
<dbReference type="GO" id="GO:0042742">
    <property type="term" value="P:defense response to bacterium"/>
    <property type="evidence" value="ECO:0007669"/>
    <property type="project" value="InterPro"/>
</dbReference>
<accession>A0A9W6NSX4</accession>
<evidence type="ECO:0000313" key="2">
    <source>
        <dbReference type="Proteomes" id="UP001143480"/>
    </source>
</evidence>
<comment type="caution">
    <text evidence="1">The sequence shown here is derived from an EMBL/GenBank/DDBJ whole genome shotgun (WGS) entry which is preliminary data.</text>
</comment>
<organism evidence="1 2">
    <name type="scientific">Dactylosporangium matsuzakiense</name>
    <dbReference type="NCBI Taxonomy" id="53360"/>
    <lineage>
        <taxon>Bacteria</taxon>
        <taxon>Bacillati</taxon>
        <taxon>Actinomycetota</taxon>
        <taxon>Actinomycetes</taxon>
        <taxon>Micromonosporales</taxon>
        <taxon>Micromonosporaceae</taxon>
        <taxon>Dactylosporangium</taxon>
    </lineage>
</organism>
<protein>
    <recommendedName>
        <fullName evidence="3">Mersacidin/lichenicidin family type 2 lantibiotic</fullName>
    </recommendedName>
</protein>
<dbReference type="EMBL" id="BSFP01000125">
    <property type="protein sequence ID" value="GLL08084.1"/>
    <property type="molecule type" value="Genomic_DNA"/>
</dbReference>
<dbReference type="InterPro" id="IPR027635">
    <property type="entry name" value="Lantibiotic2_lead_pep_dom"/>
</dbReference>
<evidence type="ECO:0000313" key="1">
    <source>
        <dbReference type="EMBL" id="GLL08084.1"/>
    </source>
</evidence>
<proteinExistence type="predicted"/>
<name>A0A9W6NSX4_9ACTN</name>
<dbReference type="AlphaFoldDB" id="A0A9W6NSX4"/>
<dbReference type="Proteomes" id="UP001143480">
    <property type="component" value="Unassembled WGS sequence"/>
</dbReference>
<reference evidence="1" key="2">
    <citation type="submission" date="2023-01" db="EMBL/GenBank/DDBJ databases">
        <authorList>
            <person name="Sun Q."/>
            <person name="Evtushenko L."/>
        </authorList>
    </citation>
    <scope>NUCLEOTIDE SEQUENCE</scope>
    <source>
        <strain evidence="1">VKM Ac-1321</strain>
    </source>
</reference>
<reference evidence="1" key="1">
    <citation type="journal article" date="2014" name="Int. J. Syst. Evol. Microbiol.">
        <title>Complete genome sequence of Corynebacterium casei LMG S-19264T (=DSM 44701T), isolated from a smear-ripened cheese.</title>
        <authorList>
            <consortium name="US DOE Joint Genome Institute (JGI-PGF)"/>
            <person name="Walter F."/>
            <person name="Albersmeier A."/>
            <person name="Kalinowski J."/>
            <person name="Ruckert C."/>
        </authorList>
    </citation>
    <scope>NUCLEOTIDE SEQUENCE</scope>
    <source>
        <strain evidence="1">VKM Ac-1321</strain>
    </source>
</reference>
<gene>
    <name evidence="1" type="ORF">GCM10017581_098440</name>
</gene>
<dbReference type="RefSeq" id="WP_223104491.1">
    <property type="nucleotide sequence ID" value="NZ_BAAAXA010000001.1"/>
</dbReference>